<protein>
    <submittedName>
        <fullName evidence="7">Uncharacterized protein</fullName>
    </submittedName>
</protein>
<sequence length="446" mass="48995">MLELVSSLFKNQHIRQKVAFLYPDEEILAKLDYKQEFKRAFSTFEVFGISFSIIELLPSIANGGPSAMVWGWFVASLFLLCIGIRMAGWQLYFWIHTLSSTRYKNVLAWVVGHANTIGSISGVASIDWGAALQIMAAATRGSPGQSFTRTNRQPLWVVWTTVPARLQNIYAVVNIALSTPKEFHSSASYALGNFTNLTGWPNRYPLIFSLLASVWTIGSFNSSVRISEEATNAATAVPWAIAGATAIGGILRTAILIVLSLFTGTNINAILNDPISQPMAVIPFNSLGQRGTIAPWAFVIAQYTMGSIFAFSRDGALPFSRYLYRMTSYAGTPVNTVWFTATCAVVLPSAGLAVVVAIFSYSIPIVARFAFRSTDNFQLGLSVAIISVSFMSFISVTFMFPSTPQTNASHMNYSVVVLGGVFLGSLLWYFFPKYGGVYWFKDQCRP</sequence>
<feature type="transmembrane region" description="Helical" evidence="6">
    <location>
        <begin position="67"/>
        <end position="94"/>
    </location>
</feature>
<dbReference type="OrthoDB" id="4476201at2759"/>
<evidence type="ECO:0000256" key="6">
    <source>
        <dbReference type="SAM" id="Phobius"/>
    </source>
</evidence>
<feature type="transmembrane region" description="Helical" evidence="6">
    <location>
        <begin position="293"/>
        <end position="312"/>
    </location>
</feature>
<feature type="transmembrane region" description="Helical" evidence="6">
    <location>
        <begin position="204"/>
        <end position="224"/>
    </location>
</feature>
<feature type="transmembrane region" description="Helical" evidence="6">
    <location>
        <begin position="379"/>
        <end position="400"/>
    </location>
</feature>
<evidence type="ECO:0000256" key="2">
    <source>
        <dbReference type="ARBA" id="ARBA00022448"/>
    </source>
</evidence>
<keyword evidence="2" id="KW-0813">Transport</keyword>
<evidence type="ECO:0000256" key="4">
    <source>
        <dbReference type="ARBA" id="ARBA00022989"/>
    </source>
</evidence>
<keyword evidence="3 6" id="KW-0812">Transmembrane</keyword>
<evidence type="ECO:0000313" key="8">
    <source>
        <dbReference type="Proteomes" id="UP000886523"/>
    </source>
</evidence>
<dbReference type="PANTHER" id="PTHR45649:SF6">
    <property type="entry name" value="GABA-SPECIFIC PERMEASE"/>
    <property type="match status" value="1"/>
</dbReference>
<keyword evidence="5 6" id="KW-0472">Membrane</keyword>
<proteinExistence type="predicted"/>
<keyword evidence="4 6" id="KW-1133">Transmembrane helix</keyword>
<dbReference type="EMBL" id="MU129079">
    <property type="protein sequence ID" value="KAF9507517.1"/>
    <property type="molecule type" value="Genomic_DNA"/>
</dbReference>
<dbReference type="GO" id="GO:0022857">
    <property type="term" value="F:transmembrane transporter activity"/>
    <property type="evidence" value="ECO:0007669"/>
    <property type="project" value="InterPro"/>
</dbReference>
<dbReference type="InterPro" id="IPR002293">
    <property type="entry name" value="AA/rel_permease1"/>
</dbReference>
<dbReference type="GO" id="GO:0016020">
    <property type="term" value="C:membrane"/>
    <property type="evidence" value="ECO:0007669"/>
    <property type="project" value="UniProtKB-SubCell"/>
</dbReference>
<dbReference type="PANTHER" id="PTHR45649">
    <property type="entry name" value="AMINO-ACID PERMEASE BAT1"/>
    <property type="match status" value="1"/>
</dbReference>
<keyword evidence="8" id="KW-1185">Reference proteome</keyword>
<feature type="transmembrane region" description="Helical" evidence="6">
    <location>
        <begin position="236"/>
        <end position="262"/>
    </location>
</feature>
<accession>A0A9P6DN31</accession>
<dbReference type="Gene3D" id="1.20.1740.10">
    <property type="entry name" value="Amino acid/polyamine transporter I"/>
    <property type="match status" value="1"/>
</dbReference>
<dbReference type="AlphaFoldDB" id="A0A9P6DN31"/>
<feature type="transmembrane region" description="Helical" evidence="6">
    <location>
        <begin position="40"/>
        <end position="61"/>
    </location>
</feature>
<comment type="caution">
    <text evidence="7">The sequence shown here is derived from an EMBL/GenBank/DDBJ whole genome shotgun (WGS) entry which is preliminary data.</text>
</comment>
<name>A0A9P6DN31_9AGAM</name>
<feature type="transmembrane region" description="Helical" evidence="6">
    <location>
        <begin position="412"/>
        <end position="431"/>
    </location>
</feature>
<dbReference type="Proteomes" id="UP000886523">
    <property type="component" value="Unassembled WGS sequence"/>
</dbReference>
<gene>
    <name evidence="7" type="ORF">BS47DRAFT_1373882</name>
</gene>
<feature type="transmembrane region" description="Helical" evidence="6">
    <location>
        <begin position="333"/>
        <end position="359"/>
    </location>
</feature>
<reference evidence="7" key="1">
    <citation type="journal article" date="2020" name="Nat. Commun.">
        <title>Large-scale genome sequencing of mycorrhizal fungi provides insights into the early evolution of symbiotic traits.</title>
        <authorList>
            <person name="Miyauchi S."/>
            <person name="Kiss E."/>
            <person name="Kuo A."/>
            <person name="Drula E."/>
            <person name="Kohler A."/>
            <person name="Sanchez-Garcia M."/>
            <person name="Morin E."/>
            <person name="Andreopoulos B."/>
            <person name="Barry K.W."/>
            <person name="Bonito G."/>
            <person name="Buee M."/>
            <person name="Carver A."/>
            <person name="Chen C."/>
            <person name="Cichocki N."/>
            <person name="Clum A."/>
            <person name="Culley D."/>
            <person name="Crous P.W."/>
            <person name="Fauchery L."/>
            <person name="Girlanda M."/>
            <person name="Hayes R.D."/>
            <person name="Keri Z."/>
            <person name="LaButti K."/>
            <person name="Lipzen A."/>
            <person name="Lombard V."/>
            <person name="Magnuson J."/>
            <person name="Maillard F."/>
            <person name="Murat C."/>
            <person name="Nolan M."/>
            <person name="Ohm R.A."/>
            <person name="Pangilinan J."/>
            <person name="Pereira M.F."/>
            <person name="Perotto S."/>
            <person name="Peter M."/>
            <person name="Pfister S."/>
            <person name="Riley R."/>
            <person name="Sitrit Y."/>
            <person name="Stielow J.B."/>
            <person name="Szollosi G."/>
            <person name="Zifcakova L."/>
            <person name="Stursova M."/>
            <person name="Spatafora J.W."/>
            <person name="Tedersoo L."/>
            <person name="Vaario L.M."/>
            <person name="Yamada A."/>
            <person name="Yan M."/>
            <person name="Wang P."/>
            <person name="Xu J."/>
            <person name="Bruns T."/>
            <person name="Baldrian P."/>
            <person name="Vilgalys R."/>
            <person name="Dunand C."/>
            <person name="Henrissat B."/>
            <person name="Grigoriev I.V."/>
            <person name="Hibbett D."/>
            <person name="Nagy L.G."/>
            <person name="Martin F.M."/>
        </authorList>
    </citation>
    <scope>NUCLEOTIDE SEQUENCE</scope>
    <source>
        <strain evidence="7">UP504</strain>
    </source>
</reference>
<dbReference type="Pfam" id="PF13520">
    <property type="entry name" value="AA_permease_2"/>
    <property type="match status" value="1"/>
</dbReference>
<evidence type="ECO:0000313" key="7">
    <source>
        <dbReference type="EMBL" id="KAF9507517.1"/>
    </source>
</evidence>
<organism evidence="7 8">
    <name type="scientific">Hydnum rufescens UP504</name>
    <dbReference type="NCBI Taxonomy" id="1448309"/>
    <lineage>
        <taxon>Eukaryota</taxon>
        <taxon>Fungi</taxon>
        <taxon>Dikarya</taxon>
        <taxon>Basidiomycota</taxon>
        <taxon>Agaricomycotina</taxon>
        <taxon>Agaricomycetes</taxon>
        <taxon>Cantharellales</taxon>
        <taxon>Hydnaceae</taxon>
        <taxon>Hydnum</taxon>
    </lineage>
</organism>
<evidence type="ECO:0000256" key="3">
    <source>
        <dbReference type="ARBA" id="ARBA00022692"/>
    </source>
</evidence>
<evidence type="ECO:0000256" key="1">
    <source>
        <dbReference type="ARBA" id="ARBA00004141"/>
    </source>
</evidence>
<evidence type="ECO:0000256" key="5">
    <source>
        <dbReference type="ARBA" id="ARBA00023136"/>
    </source>
</evidence>
<comment type="subcellular location">
    <subcellularLocation>
        <location evidence="1">Membrane</location>
        <topology evidence="1">Multi-pass membrane protein</topology>
    </subcellularLocation>
</comment>